<dbReference type="InParanoid" id="G7DUE0"/>
<dbReference type="AlphaFoldDB" id="G7DUE0"/>
<evidence type="ECO:0000256" key="4">
    <source>
        <dbReference type="ARBA" id="ARBA00022771"/>
    </source>
</evidence>
<feature type="region of interest" description="Disordered" evidence="9">
    <location>
        <begin position="139"/>
        <end position="179"/>
    </location>
</feature>
<dbReference type="GO" id="GO:0005730">
    <property type="term" value="C:nucleolus"/>
    <property type="evidence" value="ECO:0007669"/>
    <property type="project" value="TreeGrafter"/>
</dbReference>
<sequence>MVSFSCEGCGDVITKPKLKTHFPRCKAPVTCIDCNKTFDSPAQFSPHTSCISEAEKYEKSVYKGPKKSTADAKDVKKASATAERASSTTEIDGQDQSARKEKRKRKRESAPLADTAASTAAAIAEEKTLPELEALAVKKVKKQKKQKASQAATDSVEPSTEPVEEQPQRSLAADFPEAAASVVESATAPLGSLVAAAPALAEAASDATPLGFFVEREQAAITKNADASPTLPAMRVDVVPEAASHKQHKKQKAAKANGLATVLKEGPTSLKGLLEKLEASGATDPIARLSVDRKGRLVYADA</sequence>
<keyword evidence="4 8" id="KW-0863">Zinc-finger</keyword>
<keyword evidence="2" id="KW-0479">Metal-binding</keyword>
<evidence type="ECO:0000256" key="9">
    <source>
        <dbReference type="SAM" id="MobiDB-lite"/>
    </source>
</evidence>
<evidence type="ECO:0000313" key="11">
    <source>
        <dbReference type="EMBL" id="GAA94200.1"/>
    </source>
</evidence>
<dbReference type="OrthoDB" id="21474at2759"/>
<evidence type="ECO:0000313" key="12">
    <source>
        <dbReference type="Proteomes" id="UP000009131"/>
    </source>
</evidence>
<dbReference type="Gene3D" id="3.30.1490.490">
    <property type="match status" value="1"/>
</dbReference>
<dbReference type="eggNOG" id="KOG2186">
    <property type="taxonomic scope" value="Eukaryota"/>
</dbReference>
<comment type="subcellular location">
    <subcellularLocation>
        <location evidence="1">Nucleus</location>
    </subcellularLocation>
</comment>
<dbReference type="STRING" id="764103.G7DUE0"/>
<dbReference type="GO" id="GO:0008270">
    <property type="term" value="F:zinc ion binding"/>
    <property type="evidence" value="ECO:0007669"/>
    <property type="project" value="UniProtKB-KW"/>
</dbReference>
<evidence type="ECO:0000256" key="1">
    <source>
        <dbReference type="ARBA" id="ARBA00004123"/>
    </source>
</evidence>
<evidence type="ECO:0000256" key="3">
    <source>
        <dbReference type="ARBA" id="ARBA00022737"/>
    </source>
</evidence>
<dbReference type="InterPro" id="IPR014898">
    <property type="entry name" value="Znf_C2H2_LYAR"/>
</dbReference>
<dbReference type="InterPro" id="IPR036236">
    <property type="entry name" value="Znf_C2H2_sf"/>
</dbReference>
<evidence type="ECO:0000256" key="5">
    <source>
        <dbReference type="ARBA" id="ARBA00022833"/>
    </source>
</evidence>
<keyword evidence="3" id="KW-0677">Repeat</keyword>
<dbReference type="RefSeq" id="XP_014569070.1">
    <property type="nucleotide sequence ID" value="XM_014713584.1"/>
</dbReference>
<dbReference type="PANTHER" id="PTHR13100:SF10">
    <property type="entry name" value="CELL GROWTH-REGULATING NUCLEOLAR PROTEIN"/>
    <property type="match status" value="1"/>
</dbReference>
<gene>
    <name evidence="11" type="primary">Mo00848</name>
    <name evidence="11" type="ORF">E5Q_00848</name>
</gene>
<keyword evidence="6" id="KW-0539">Nucleus</keyword>
<dbReference type="Pfam" id="PF08790">
    <property type="entry name" value="zf-LYAR"/>
    <property type="match status" value="1"/>
</dbReference>
<feature type="compositionally biased region" description="Basic and acidic residues" evidence="9">
    <location>
        <begin position="68"/>
        <end position="77"/>
    </location>
</feature>
<dbReference type="EMBL" id="BABT02000028">
    <property type="protein sequence ID" value="GAA94200.1"/>
    <property type="molecule type" value="Genomic_DNA"/>
</dbReference>
<proteinExistence type="inferred from homology"/>
<dbReference type="PROSITE" id="PS51804">
    <property type="entry name" value="ZF_C2HC_LYAR"/>
    <property type="match status" value="1"/>
</dbReference>
<dbReference type="GO" id="GO:0003677">
    <property type="term" value="F:DNA binding"/>
    <property type="evidence" value="ECO:0007669"/>
    <property type="project" value="InterPro"/>
</dbReference>
<feature type="compositionally biased region" description="Low complexity" evidence="9">
    <location>
        <begin position="78"/>
        <end position="90"/>
    </location>
</feature>
<evidence type="ECO:0000256" key="2">
    <source>
        <dbReference type="ARBA" id="ARBA00022723"/>
    </source>
</evidence>
<evidence type="ECO:0000256" key="8">
    <source>
        <dbReference type="PROSITE-ProRule" id="PRU01145"/>
    </source>
</evidence>
<feature type="region of interest" description="Disordered" evidence="9">
    <location>
        <begin position="60"/>
        <end position="119"/>
    </location>
</feature>
<dbReference type="GO" id="GO:0006364">
    <property type="term" value="P:rRNA processing"/>
    <property type="evidence" value="ECO:0007669"/>
    <property type="project" value="TreeGrafter"/>
</dbReference>
<organism evidence="11 12">
    <name type="scientific">Mixia osmundae (strain CBS 9802 / IAM 14324 / JCM 22182 / KY 12970)</name>
    <dbReference type="NCBI Taxonomy" id="764103"/>
    <lineage>
        <taxon>Eukaryota</taxon>
        <taxon>Fungi</taxon>
        <taxon>Dikarya</taxon>
        <taxon>Basidiomycota</taxon>
        <taxon>Pucciniomycotina</taxon>
        <taxon>Mixiomycetes</taxon>
        <taxon>Mixiales</taxon>
        <taxon>Mixiaceae</taxon>
        <taxon>Mixia</taxon>
    </lineage>
</organism>
<keyword evidence="12" id="KW-1185">Reference proteome</keyword>
<protein>
    <recommendedName>
        <fullName evidence="10">Zinc finger C2H2 LYAR-type domain-containing protein</fullName>
    </recommendedName>
</protein>
<dbReference type="GO" id="GO:0000122">
    <property type="term" value="P:negative regulation of transcription by RNA polymerase II"/>
    <property type="evidence" value="ECO:0007669"/>
    <property type="project" value="TreeGrafter"/>
</dbReference>
<comment type="caution">
    <text evidence="11">The sequence shown here is derived from an EMBL/GenBank/DDBJ whole genome shotgun (WGS) entry which is preliminary data.</text>
</comment>
<dbReference type="Proteomes" id="UP000009131">
    <property type="component" value="Unassembled WGS sequence"/>
</dbReference>
<dbReference type="InterPro" id="IPR039999">
    <property type="entry name" value="LYAR"/>
</dbReference>
<evidence type="ECO:0000256" key="6">
    <source>
        <dbReference type="ARBA" id="ARBA00023242"/>
    </source>
</evidence>
<feature type="compositionally biased region" description="Low complexity" evidence="9">
    <location>
        <begin position="110"/>
        <end position="119"/>
    </location>
</feature>
<evidence type="ECO:0000259" key="10">
    <source>
        <dbReference type="Pfam" id="PF08790"/>
    </source>
</evidence>
<name>G7DUE0_MIXOS</name>
<evidence type="ECO:0000256" key="7">
    <source>
        <dbReference type="ARBA" id="ARBA00061084"/>
    </source>
</evidence>
<reference evidence="11 12" key="1">
    <citation type="journal article" date="2011" name="J. Gen. Appl. Microbiol.">
        <title>Draft genome sequencing of the enigmatic basidiomycete Mixia osmundae.</title>
        <authorList>
            <person name="Nishida H."/>
            <person name="Nagatsuka Y."/>
            <person name="Sugiyama J."/>
        </authorList>
    </citation>
    <scope>NUCLEOTIDE SEQUENCE [LARGE SCALE GENOMIC DNA]</scope>
    <source>
        <strain evidence="12">CBS 9802 / IAM 14324 / JCM 22182 / KY 12970</strain>
    </source>
</reference>
<dbReference type="PANTHER" id="PTHR13100">
    <property type="entry name" value="CELL GROWTH-REGULATING NUCLEOLAR PROTEIN LYAR"/>
    <property type="match status" value="1"/>
</dbReference>
<accession>G7DUE0</accession>
<reference evidence="11 12" key="2">
    <citation type="journal article" date="2012" name="Open Biol.">
        <title>Characteristics of nucleosomes and linker DNA regions on the genome of the basidiomycete Mixia osmundae revealed by mono- and dinucleosome mapping.</title>
        <authorList>
            <person name="Nishida H."/>
            <person name="Kondo S."/>
            <person name="Matsumoto T."/>
            <person name="Suzuki Y."/>
            <person name="Yoshikawa H."/>
            <person name="Taylor T.D."/>
            <person name="Sugiyama J."/>
        </authorList>
    </citation>
    <scope>NUCLEOTIDE SEQUENCE [LARGE SCALE GENOMIC DNA]</scope>
    <source>
        <strain evidence="12">CBS 9802 / IAM 14324 / JCM 22182 / KY 12970</strain>
    </source>
</reference>
<dbReference type="FunFam" id="3.30.1490.490:FF:000001">
    <property type="entry name" value="cell growth-regulating nucleolar protein-like"/>
    <property type="match status" value="1"/>
</dbReference>
<comment type="similarity">
    <text evidence="7">Belongs to the UPF0743 family.</text>
</comment>
<dbReference type="SUPFAM" id="SSF57667">
    <property type="entry name" value="beta-beta-alpha zinc fingers"/>
    <property type="match status" value="2"/>
</dbReference>
<keyword evidence="5" id="KW-0862">Zinc</keyword>
<dbReference type="HOGENOM" id="CLU_1107637_0_0_1"/>
<feature type="domain" description="Zinc finger C2H2 LYAR-type" evidence="10">
    <location>
        <begin position="29"/>
        <end position="57"/>
    </location>
</feature>
<feature type="compositionally biased region" description="Polar residues" evidence="9">
    <location>
        <begin position="148"/>
        <end position="158"/>
    </location>
</feature>